<evidence type="ECO:0008006" key="5">
    <source>
        <dbReference type="Google" id="ProtNLM"/>
    </source>
</evidence>
<keyword evidence="1" id="KW-0175">Coiled coil</keyword>
<accession>A0A2N7THC5</accession>
<evidence type="ECO:0000256" key="1">
    <source>
        <dbReference type="SAM" id="Coils"/>
    </source>
</evidence>
<name>A0A2N7THC5_9GAMM</name>
<dbReference type="Pfam" id="PF11932">
    <property type="entry name" value="DUF3450"/>
    <property type="match status" value="1"/>
</dbReference>
<dbReference type="InterPro" id="IPR016866">
    <property type="entry name" value="UCP028069"/>
</dbReference>
<protein>
    <recommendedName>
        <fullName evidence="5">DUF3450 domain-containing protein</fullName>
    </recommendedName>
</protein>
<dbReference type="AlphaFoldDB" id="A0A2N7THC5"/>
<comment type="caution">
    <text evidence="3">The sequence shown here is derived from an EMBL/GenBank/DDBJ whole genome shotgun (WGS) entry which is preliminary data.</text>
</comment>
<evidence type="ECO:0000256" key="2">
    <source>
        <dbReference type="SAM" id="SignalP"/>
    </source>
</evidence>
<dbReference type="OrthoDB" id="5880116at2"/>
<evidence type="ECO:0000313" key="3">
    <source>
        <dbReference type="EMBL" id="PMR67591.1"/>
    </source>
</evidence>
<dbReference type="Proteomes" id="UP000235346">
    <property type="component" value="Unassembled WGS sequence"/>
</dbReference>
<evidence type="ECO:0000313" key="4">
    <source>
        <dbReference type="Proteomes" id="UP000235346"/>
    </source>
</evidence>
<feature type="coiled-coil region" evidence="1">
    <location>
        <begin position="31"/>
        <end position="72"/>
    </location>
</feature>
<organism evidence="3 4">
    <name type="scientific">Halomonas heilongjiangensis</name>
    <dbReference type="NCBI Taxonomy" id="1387883"/>
    <lineage>
        <taxon>Bacteria</taxon>
        <taxon>Pseudomonadati</taxon>
        <taxon>Pseudomonadota</taxon>
        <taxon>Gammaproteobacteria</taxon>
        <taxon>Oceanospirillales</taxon>
        <taxon>Halomonadaceae</taxon>
        <taxon>Halomonas</taxon>
    </lineage>
</organism>
<gene>
    <name evidence="3" type="ORF">C1H66_18795</name>
</gene>
<reference evidence="3 4" key="1">
    <citation type="submission" date="2018-01" db="EMBL/GenBank/DDBJ databases">
        <title>Halomonas endophytica sp. nov., isolated from storage liquid in the stems of Populus euphratica.</title>
        <authorList>
            <person name="Chen C."/>
        </authorList>
    </citation>
    <scope>NUCLEOTIDE SEQUENCE [LARGE SCALE GENOMIC DNA]</scope>
    <source>
        <strain evidence="3 4">DSM 26881</strain>
    </source>
</reference>
<keyword evidence="2" id="KW-0732">Signal</keyword>
<sequence>MTYRHPLLRGVAIWLLATSPAVADEALLEEATQAQRAQAEWQARIDAADDEARERLQALRELEAEARRLEVHNAELAPQLERREEALARRQAALDSLANTRAALPSLTEGLEARLAQWVEHDLPFLLEERRARVASLEDPALPEAERLERLLAAWRAELDYGRELDTWRGYLIRDETRREVDYLRLGRIGLYYLTPDGRGGGVWLADEHRWRALDDEERSEVRKGVRIARDQRAPELLELPVSQPLTPTEEERS</sequence>
<dbReference type="EMBL" id="PNRE01000088">
    <property type="protein sequence ID" value="PMR67591.1"/>
    <property type="molecule type" value="Genomic_DNA"/>
</dbReference>
<proteinExistence type="predicted"/>
<keyword evidence="4" id="KW-1185">Reference proteome</keyword>
<feature type="signal peptide" evidence="2">
    <location>
        <begin position="1"/>
        <end position="23"/>
    </location>
</feature>
<feature type="chain" id="PRO_5014866668" description="DUF3450 domain-containing protein" evidence="2">
    <location>
        <begin position="24"/>
        <end position="254"/>
    </location>
</feature>